<dbReference type="Proteomes" id="UP000178184">
    <property type="component" value="Unassembled WGS sequence"/>
</dbReference>
<evidence type="ECO:0000256" key="3">
    <source>
        <dbReference type="PROSITE-ProRule" id="PRU00209"/>
    </source>
</evidence>
<gene>
    <name evidence="5" type="ORF">A2903_01235</name>
</gene>
<dbReference type="Pfam" id="PF01588">
    <property type="entry name" value="tRNA_bind"/>
    <property type="match status" value="1"/>
</dbReference>
<dbReference type="PANTHER" id="PTHR11586:SF37">
    <property type="entry name" value="TRNA-BINDING DOMAIN-CONTAINING PROTEIN"/>
    <property type="match status" value="1"/>
</dbReference>
<evidence type="ECO:0000256" key="1">
    <source>
        <dbReference type="ARBA" id="ARBA00022555"/>
    </source>
</evidence>
<protein>
    <recommendedName>
        <fullName evidence="4">tRNA-binding domain-containing protein</fullName>
    </recommendedName>
</protein>
<dbReference type="SUPFAM" id="SSF50249">
    <property type="entry name" value="Nucleic acid-binding proteins"/>
    <property type="match status" value="1"/>
</dbReference>
<accession>A0A1F6WNR1</accession>
<dbReference type="InterPro" id="IPR012340">
    <property type="entry name" value="NA-bd_OB-fold"/>
</dbReference>
<sequence length="129" mass="13955">MVNIDTFKQTEIRIGKIISAEKVEGLDKILKLQVDFGLKPISSEIGSPEHLDGQDVLREHDIRQILSGIGLTFTDPDVLIGKLCPFVTNLETRTIKDLESQGMILALGDPTNVVLLHPGSDVAPGSLVG</sequence>
<evidence type="ECO:0000313" key="6">
    <source>
        <dbReference type="Proteomes" id="UP000178184"/>
    </source>
</evidence>
<name>A0A1F6WNR1_9BACT</name>
<dbReference type="PROSITE" id="PS50886">
    <property type="entry name" value="TRBD"/>
    <property type="match status" value="1"/>
</dbReference>
<keyword evidence="2 3" id="KW-0694">RNA-binding</keyword>
<dbReference type="PANTHER" id="PTHR11586">
    <property type="entry name" value="TRNA-AMINOACYLATION COFACTOR ARC1 FAMILY MEMBER"/>
    <property type="match status" value="1"/>
</dbReference>
<evidence type="ECO:0000256" key="2">
    <source>
        <dbReference type="ARBA" id="ARBA00022884"/>
    </source>
</evidence>
<evidence type="ECO:0000313" key="5">
    <source>
        <dbReference type="EMBL" id="OGI83474.1"/>
    </source>
</evidence>
<dbReference type="Gene3D" id="2.40.50.140">
    <property type="entry name" value="Nucleic acid-binding proteins"/>
    <property type="match status" value="1"/>
</dbReference>
<feature type="domain" description="TRNA-binding" evidence="4">
    <location>
        <begin position="6"/>
        <end position="129"/>
    </location>
</feature>
<reference evidence="5 6" key="1">
    <citation type="journal article" date="2016" name="Nat. Commun.">
        <title>Thousands of microbial genomes shed light on interconnected biogeochemical processes in an aquifer system.</title>
        <authorList>
            <person name="Anantharaman K."/>
            <person name="Brown C.T."/>
            <person name="Hug L.A."/>
            <person name="Sharon I."/>
            <person name="Castelle C.J."/>
            <person name="Probst A.J."/>
            <person name="Thomas B.C."/>
            <person name="Singh A."/>
            <person name="Wilkins M.J."/>
            <person name="Karaoz U."/>
            <person name="Brodie E.L."/>
            <person name="Williams K.H."/>
            <person name="Hubbard S.S."/>
            <person name="Banfield J.F."/>
        </authorList>
    </citation>
    <scope>NUCLEOTIDE SEQUENCE [LARGE SCALE GENOMIC DNA]</scope>
</reference>
<keyword evidence="1 3" id="KW-0820">tRNA-binding</keyword>
<evidence type="ECO:0000259" key="4">
    <source>
        <dbReference type="PROSITE" id="PS50886"/>
    </source>
</evidence>
<proteinExistence type="predicted"/>
<dbReference type="GO" id="GO:0000049">
    <property type="term" value="F:tRNA binding"/>
    <property type="evidence" value="ECO:0007669"/>
    <property type="project" value="UniProtKB-UniRule"/>
</dbReference>
<dbReference type="STRING" id="1801764.A2903_01235"/>
<dbReference type="EMBL" id="MFUO01000027">
    <property type="protein sequence ID" value="OGI83474.1"/>
    <property type="molecule type" value="Genomic_DNA"/>
</dbReference>
<dbReference type="InterPro" id="IPR002547">
    <property type="entry name" value="tRNA-bd_dom"/>
</dbReference>
<dbReference type="InterPro" id="IPR051270">
    <property type="entry name" value="Tyrosine-tRNA_ligase_regulator"/>
</dbReference>
<comment type="caution">
    <text evidence="5">The sequence shown here is derived from an EMBL/GenBank/DDBJ whole genome shotgun (WGS) entry which is preliminary data.</text>
</comment>
<dbReference type="AlphaFoldDB" id="A0A1F6WNR1"/>
<organism evidence="5 6">
    <name type="scientific">Candidatus Nomurabacteria bacterium RIFCSPLOWO2_01_FULL_33_17</name>
    <dbReference type="NCBI Taxonomy" id="1801764"/>
    <lineage>
        <taxon>Bacteria</taxon>
        <taxon>Candidatus Nomuraibacteriota</taxon>
    </lineage>
</organism>